<sequence length="54" mass="6495">FRFINKLTAFQQFINKILIKYLNKFVTAYINNILIYNNNIAKYKLHVCSVLKKL</sequence>
<dbReference type="EMBL" id="KZ826425">
    <property type="protein sequence ID" value="PYI01096.1"/>
    <property type="molecule type" value="Genomic_DNA"/>
</dbReference>
<feature type="non-terminal residue" evidence="1">
    <location>
        <position position="1"/>
    </location>
</feature>
<dbReference type="SUPFAM" id="SSF56672">
    <property type="entry name" value="DNA/RNA polymerases"/>
    <property type="match status" value="1"/>
</dbReference>
<gene>
    <name evidence="1" type="ORF">BO78DRAFT_328453</name>
</gene>
<dbReference type="InterPro" id="IPR043128">
    <property type="entry name" value="Rev_trsase/Diguanyl_cyclase"/>
</dbReference>
<protein>
    <recommendedName>
        <fullName evidence="3">Reverse transcriptase domain-containing protein</fullName>
    </recommendedName>
</protein>
<evidence type="ECO:0008006" key="3">
    <source>
        <dbReference type="Google" id="ProtNLM"/>
    </source>
</evidence>
<keyword evidence="2" id="KW-1185">Reference proteome</keyword>
<accession>A0A319DTP5</accession>
<dbReference type="STRING" id="1448318.A0A319DTP5"/>
<name>A0A319DTP5_ASPSB</name>
<dbReference type="VEuPathDB" id="FungiDB:BO78DRAFT_328453"/>
<evidence type="ECO:0000313" key="1">
    <source>
        <dbReference type="EMBL" id="PYI01096.1"/>
    </source>
</evidence>
<proteinExistence type="predicted"/>
<organism evidence="1 2">
    <name type="scientific">Aspergillus sclerotiicarbonarius (strain CBS 121057 / IBT 28362)</name>
    <dbReference type="NCBI Taxonomy" id="1448318"/>
    <lineage>
        <taxon>Eukaryota</taxon>
        <taxon>Fungi</taxon>
        <taxon>Dikarya</taxon>
        <taxon>Ascomycota</taxon>
        <taxon>Pezizomycotina</taxon>
        <taxon>Eurotiomycetes</taxon>
        <taxon>Eurotiomycetidae</taxon>
        <taxon>Eurotiales</taxon>
        <taxon>Aspergillaceae</taxon>
        <taxon>Aspergillus</taxon>
        <taxon>Aspergillus subgen. Circumdati</taxon>
    </lineage>
</organism>
<reference evidence="1 2" key="1">
    <citation type="submission" date="2018-02" db="EMBL/GenBank/DDBJ databases">
        <title>The genomes of Aspergillus section Nigri reveals drivers in fungal speciation.</title>
        <authorList>
            <consortium name="DOE Joint Genome Institute"/>
            <person name="Vesth T.C."/>
            <person name="Nybo J."/>
            <person name="Theobald S."/>
            <person name="Brandl J."/>
            <person name="Frisvad J.C."/>
            <person name="Nielsen K.F."/>
            <person name="Lyhne E.K."/>
            <person name="Kogle M.E."/>
            <person name="Kuo A."/>
            <person name="Riley R."/>
            <person name="Clum A."/>
            <person name="Nolan M."/>
            <person name="Lipzen A."/>
            <person name="Salamov A."/>
            <person name="Henrissat B."/>
            <person name="Wiebenga A."/>
            <person name="De vries R.P."/>
            <person name="Grigoriev I.V."/>
            <person name="Mortensen U.H."/>
            <person name="Andersen M.R."/>
            <person name="Baker S.E."/>
        </authorList>
    </citation>
    <scope>NUCLEOTIDE SEQUENCE [LARGE SCALE GENOMIC DNA]</scope>
    <source>
        <strain evidence="1 2">CBS 121057</strain>
    </source>
</reference>
<dbReference type="InterPro" id="IPR043502">
    <property type="entry name" value="DNA/RNA_pol_sf"/>
</dbReference>
<dbReference type="Gene3D" id="3.30.70.270">
    <property type="match status" value="1"/>
</dbReference>
<dbReference type="Proteomes" id="UP000248423">
    <property type="component" value="Unassembled WGS sequence"/>
</dbReference>
<evidence type="ECO:0000313" key="2">
    <source>
        <dbReference type="Proteomes" id="UP000248423"/>
    </source>
</evidence>
<dbReference type="AlphaFoldDB" id="A0A319DTP5"/>